<name>A0A0K2TYA9_LEPSM</name>
<accession>A0A0K2TYA9</accession>
<dbReference type="AlphaFoldDB" id="A0A0K2TYA9"/>
<dbReference type="EMBL" id="HACA01013643">
    <property type="protein sequence ID" value="CDW31004.1"/>
    <property type="molecule type" value="Transcribed_RNA"/>
</dbReference>
<proteinExistence type="predicted"/>
<reference evidence="1" key="1">
    <citation type="submission" date="2014-05" db="EMBL/GenBank/DDBJ databases">
        <authorList>
            <person name="Chronopoulou M."/>
        </authorList>
    </citation>
    <scope>NUCLEOTIDE SEQUENCE</scope>
    <source>
        <tissue evidence="1">Whole organism</tissue>
    </source>
</reference>
<evidence type="ECO:0000313" key="1">
    <source>
        <dbReference type="EMBL" id="CDW31004.1"/>
    </source>
</evidence>
<organism evidence="1">
    <name type="scientific">Lepeophtheirus salmonis</name>
    <name type="common">Salmon louse</name>
    <name type="synonym">Caligus salmonis</name>
    <dbReference type="NCBI Taxonomy" id="72036"/>
    <lineage>
        <taxon>Eukaryota</taxon>
        <taxon>Metazoa</taxon>
        <taxon>Ecdysozoa</taxon>
        <taxon>Arthropoda</taxon>
        <taxon>Crustacea</taxon>
        <taxon>Multicrustacea</taxon>
        <taxon>Hexanauplia</taxon>
        <taxon>Copepoda</taxon>
        <taxon>Siphonostomatoida</taxon>
        <taxon>Caligidae</taxon>
        <taxon>Lepeophtheirus</taxon>
    </lineage>
</organism>
<protein>
    <submittedName>
        <fullName evidence="1">Uncharacterized protein</fullName>
    </submittedName>
</protein>
<sequence length="86" mass="9616">MDKFSKNRTGASRIKANAARSKFWIPTPHSKTGTSKTFHLPPLSNSSLLLPVNPYSLTLLYLIVLLTSMKEHQISSLWAMNPQMSS</sequence>